<protein>
    <submittedName>
        <fullName evidence="1">Malate:quinone oxidoreductase</fullName>
    </submittedName>
</protein>
<accession>A0A2H0K711</accession>
<dbReference type="EMBL" id="PCVC01000031">
    <property type="protein sequence ID" value="PIQ67026.1"/>
    <property type="molecule type" value="Genomic_DNA"/>
</dbReference>
<dbReference type="Proteomes" id="UP000229834">
    <property type="component" value="Unassembled WGS sequence"/>
</dbReference>
<evidence type="ECO:0000313" key="2">
    <source>
        <dbReference type="Proteomes" id="UP000229834"/>
    </source>
</evidence>
<organism evidence="1 2">
    <name type="scientific">Candidatus Zambryskibacteria bacterium CG11_big_fil_rev_8_21_14_0_20_40_24</name>
    <dbReference type="NCBI Taxonomy" id="1975116"/>
    <lineage>
        <taxon>Bacteria</taxon>
        <taxon>Candidatus Zambryskiibacteriota</taxon>
    </lineage>
</organism>
<feature type="non-terminal residue" evidence="1">
    <location>
        <position position="1"/>
    </location>
</feature>
<gene>
    <name evidence="1" type="ORF">COV95_00940</name>
</gene>
<proteinExistence type="predicted"/>
<name>A0A2H0K711_9BACT</name>
<feature type="non-terminal residue" evidence="1">
    <location>
        <position position="56"/>
    </location>
</feature>
<evidence type="ECO:0000313" key="1">
    <source>
        <dbReference type="EMBL" id="PIQ67026.1"/>
    </source>
</evidence>
<comment type="caution">
    <text evidence="1">The sequence shown here is derived from an EMBL/GenBank/DDBJ whole genome shotgun (WGS) entry which is preliminary data.</text>
</comment>
<dbReference type="AlphaFoldDB" id="A0A2H0K711"/>
<sequence>LFYTLAKYTNVPKVALIEKYEQVAQVNSKGNNNSQTLHIGDIETNYSLKKAESVKP</sequence>
<reference evidence="1 2" key="1">
    <citation type="submission" date="2017-09" db="EMBL/GenBank/DDBJ databases">
        <title>Depth-based differentiation of microbial function through sediment-hosted aquifers and enrichment of novel symbionts in the deep terrestrial subsurface.</title>
        <authorList>
            <person name="Probst A.J."/>
            <person name="Ladd B."/>
            <person name="Jarett J.K."/>
            <person name="Geller-Mcgrath D.E."/>
            <person name="Sieber C.M."/>
            <person name="Emerson J.B."/>
            <person name="Anantharaman K."/>
            <person name="Thomas B.C."/>
            <person name="Malmstrom R."/>
            <person name="Stieglmeier M."/>
            <person name="Klingl A."/>
            <person name="Woyke T."/>
            <person name="Ryan C.M."/>
            <person name="Banfield J.F."/>
        </authorList>
    </citation>
    <scope>NUCLEOTIDE SEQUENCE [LARGE SCALE GENOMIC DNA]</scope>
    <source>
        <strain evidence="1">CG11_big_fil_rev_8_21_14_0_20_40_24</strain>
    </source>
</reference>